<dbReference type="PROSITE" id="PS51192">
    <property type="entry name" value="HELICASE_ATP_BIND_1"/>
    <property type="match status" value="1"/>
</dbReference>
<evidence type="ECO:0000313" key="5">
    <source>
        <dbReference type="EMBL" id="AXE40112.1"/>
    </source>
</evidence>
<dbReference type="GO" id="GO:0016787">
    <property type="term" value="F:hydrolase activity"/>
    <property type="evidence" value="ECO:0007669"/>
    <property type="project" value="UniProtKB-KW"/>
</dbReference>
<organism evidence="5 6">
    <name type="scientific">Acidipropionibacterium virtanenii</name>
    <dbReference type="NCBI Taxonomy" id="2057246"/>
    <lineage>
        <taxon>Bacteria</taxon>
        <taxon>Bacillati</taxon>
        <taxon>Actinomycetota</taxon>
        <taxon>Actinomycetes</taxon>
        <taxon>Propionibacteriales</taxon>
        <taxon>Propionibacteriaceae</taxon>
        <taxon>Acidipropionibacterium</taxon>
    </lineage>
</organism>
<dbReference type="PANTHER" id="PTHR47957:SF3">
    <property type="entry name" value="ATP-DEPENDENT HELICASE HRQ1"/>
    <property type="match status" value="1"/>
</dbReference>
<proteinExistence type="predicted"/>
<dbReference type="Gene3D" id="3.40.50.300">
    <property type="entry name" value="P-loop containing nucleotide triphosphate hydrolases"/>
    <property type="match status" value="2"/>
</dbReference>
<keyword evidence="2" id="KW-0067">ATP-binding</keyword>
<evidence type="ECO:0000259" key="4">
    <source>
        <dbReference type="PROSITE" id="PS51194"/>
    </source>
</evidence>
<evidence type="ECO:0000256" key="2">
    <source>
        <dbReference type="ARBA" id="ARBA00022840"/>
    </source>
</evidence>
<dbReference type="GO" id="GO:0003724">
    <property type="term" value="F:RNA helicase activity"/>
    <property type="evidence" value="ECO:0007669"/>
    <property type="project" value="UniProtKB-EC"/>
</dbReference>
<dbReference type="OrthoDB" id="3197455at2"/>
<dbReference type="Pfam" id="PF00271">
    <property type="entry name" value="Helicase_C"/>
    <property type="match status" value="1"/>
</dbReference>
<dbReference type="EMBL" id="CP025198">
    <property type="protein sequence ID" value="AXE40112.1"/>
    <property type="molecule type" value="Genomic_DNA"/>
</dbReference>
<protein>
    <submittedName>
        <fullName evidence="5">ATP-dependent RNA helicase RhlE</fullName>
        <ecNumber evidence="5">3.6.4.13</ecNumber>
    </submittedName>
</protein>
<dbReference type="InterPro" id="IPR011545">
    <property type="entry name" value="DEAD/DEAH_box_helicase_dom"/>
</dbReference>
<keyword evidence="5" id="KW-0378">Hydrolase</keyword>
<dbReference type="Pfam" id="PF09369">
    <property type="entry name" value="MZB"/>
    <property type="match status" value="1"/>
</dbReference>
<dbReference type="InterPro" id="IPR018973">
    <property type="entry name" value="MZB"/>
</dbReference>
<gene>
    <name evidence="5" type="primary">rhlE_2</name>
    <name evidence="5" type="ORF">JS278_02978</name>
</gene>
<keyword evidence="1" id="KW-0547">Nucleotide-binding</keyword>
<evidence type="ECO:0000313" key="6">
    <source>
        <dbReference type="Proteomes" id="UP000251995"/>
    </source>
</evidence>
<evidence type="ECO:0000259" key="3">
    <source>
        <dbReference type="PROSITE" id="PS51192"/>
    </source>
</evidence>
<evidence type="ECO:0000256" key="1">
    <source>
        <dbReference type="ARBA" id="ARBA00022741"/>
    </source>
</evidence>
<dbReference type="Pfam" id="PF00270">
    <property type="entry name" value="DEAD"/>
    <property type="match status" value="1"/>
</dbReference>
<keyword evidence="6" id="KW-1185">Reference proteome</keyword>
<dbReference type="GO" id="GO:0036297">
    <property type="term" value="P:interstrand cross-link repair"/>
    <property type="evidence" value="ECO:0007669"/>
    <property type="project" value="TreeGrafter"/>
</dbReference>
<dbReference type="SMART" id="SM00490">
    <property type="entry name" value="HELICc"/>
    <property type="match status" value="1"/>
</dbReference>
<feature type="domain" description="Helicase ATP-binding" evidence="3">
    <location>
        <begin position="91"/>
        <end position="303"/>
    </location>
</feature>
<dbReference type="EC" id="3.6.4.13" evidence="5"/>
<dbReference type="RefSeq" id="WP_114045867.1">
    <property type="nucleotide sequence ID" value="NZ_CP025198.1"/>
</dbReference>
<accession>A0A344UXW4</accession>
<dbReference type="InterPro" id="IPR001650">
    <property type="entry name" value="Helicase_C-like"/>
</dbReference>
<name>A0A344UXW4_9ACTN</name>
<dbReference type="InterPro" id="IPR014001">
    <property type="entry name" value="Helicase_ATP-bd"/>
</dbReference>
<reference evidence="5 6" key="1">
    <citation type="submission" date="2017-12" db="EMBL/GenBank/DDBJ databases">
        <title>The whole genome sequence of the Acidipropionibacterium virtanenii sp. nov. type strain JS278.</title>
        <authorList>
            <person name="Laine P."/>
            <person name="Deptula P."/>
            <person name="Varmanen P."/>
            <person name="Auvinen P."/>
        </authorList>
    </citation>
    <scope>NUCLEOTIDE SEQUENCE [LARGE SCALE GENOMIC DNA]</scope>
    <source>
        <strain evidence="5 6">JS278</strain>
    </source>
</reference>
<dbReference type="PANTHER" id="PTHR47957">
    <property type="entry name" value="ATP-DEPENDENT HELICASE HRQ1"/>
    <property type="match status" value="1"/>
</dbReference>
<dbReference type="Proteomes" id="UP000251995">
    <property type="component" value="Chromosome"/>
</dbReference>
<dbReference type="InterPro" id="IPR027417">
    <property type="entry name" value="P-loop_NTPase"/>
</dbReference>
<dbReference type="KEGG" id="acij:JS278_02978"/>
<dbReference type="SMART" id="SM00487">
    <property type="entry name" value="DEXDc"/>
    <property type="match status" value="1"/>
</dbReference>
<dbReference type="SUPFAM" id="SSF52540">
    <property type="entry name" value="P-loop containing nucleoside triphosphate hydrolases"/>
    <property type="match status" value="2"/>
</dbReference>
<sequence length="2157" mass="234577">MSELLPPREARNLQHSLLEYLTTTFALADGDARSALEAFLNDPVNGLFKGPYIRTSLPFQAAPRRAADGLAWMPPDFNPYIHQARAFARLNSANRRPLPTLVTTGTGSGKTEAFTYPVLDHAARARRSGQRGVKALFLYPMNALATDQASRLARLISAPGENPWGGVTAAIYTGEHSSRTRVSADGLIGDRGVIRSDPPDILLTNYKMLDQLLLREADQAIWASSADSLQYLVLDEFHTYDGAQGTDVAMLLRRLGLTLRANSAHPENWTRPLGNVTPVGTSATLGGGSDDGRAQMVDFASTIFGEQFDQSCVVTESRQDVDEWATGAADEVAAMGLAPAPVTTSGATDIHRAADNADDSAAICHAVLNRMYEPTDLDRDPARPKTDDHAGLLALARAHPLVQKLITATRDATHVDALADDPELFPGESGSKGHGDRVAFLLDLVSALAHLRALPNRNVVSTETHLWIRELSRIDREATTGVRYHWSDDGAPTTDADDPTDEEHYWFPAVYCRHCGRSGWAVQLANTGTDLAARDDAIRRNHANHSDKIRALISARNEAEAAQDGQDPGAGRQLVWFRPRGRNFSTQPPGLDDDDLAEQDYREGLTLPVLMLTGENAGEDSQNDVCPSCGQRDGIRFLGSAVATLLSVTMSNLFGSQELDPREKKALVFADSVQDAAHHAGFISARSHAITLRAVLREALGDESLSLPELTSRVLELARDDRFRRYRLLPAELAGEENKAFWTSPTWSGIPDAVRRTVSRRLRFDAILEFGLSGHFGRTLERTGSASATVEATPEALSGIARKVLAEFDEDRLGDPMAASTPEDVQIRWVRGVLERMRTQGAIDHPWFKKFIENDGRRFYLWGGRPRGEGMPAFPAGRATPGFPYVGGGAARSWDAGRSRGVGNRMELDPVTDTQSWYADWTRRVLGVPARLGGPLAKDLLARLAGQGILEAVQTRSSGRTVYKIPADRIVIEPVSDEDLSQSRVFLRCDVCQTPWSGAPRTVEELESGPCLSAKCSGHLRAEAGDPGNAYRHLYGSSDMRRVISREHTSLLSTKTRAEYETAFKNGSDDPAAPNVLVATPTLEMGIDIGDLSAVFLAGLPRHVANYVQRVGRAGRLTGNALDMAYVRGRGEFLPRLGEPESLINGDVMPPATYLSAEEILKRQYLAHVADGLARDDVDAHHPRTIAVAMNAEAGGYLDGLIRAAEEPSRLDAFLATFEHVESSAVDALRAWAASGAEPTHSALAAMVYEASRSWREGQETLRHRRSEIEAVIDDLHRHAESPTATVDDKEAERTARSALALVRRQIAEAGTEYWISALEEYGLFPNYTLLDDSVTLDVAMSWYNPDSGSYEHEPDSFQRGLAAALREFAPGATFYAHGYAVRIDSVELGPDATQVRTWVFCPQCGFGKDLGVHGVEETVTVCPRCGSEGIGDSGTRVDVVEFTKASANVNRDSSRITDSSDERTRVSFNVMLAADVDPARITRQWFVEGREFGAKLVNAMTLRWLNLGRRVEQGPRREIAGRDYVAPLFRVCEGCGHLDTESRANSRSEHAPWCQYRDEPQEHNRAIALSRTMTTQGVLLPLPWSVTTGDEFAVPSLAAAVLMGLRNEFGGSPDHIGVEVVIDPTTPGAEKLPALLLHDLVPGGTGYLAKLANPDDVWRMLYSAWRTVHDCPCQNEGAQQGGRLACHRCLLPYAAPWEVSRVSRVSAERHLRELLTGSFTGEDPSEEMGWQVTNLPTSIGPGDESVLEQRFRAELGARLSGLGRVTEVPGASGNVMVALAGERMFRIRPQVNVAGSKPDFELVGSGVPPVEIFTDGRRYHASPEHNGVADDAVKRAALRLEGKQVLGVTMADCQDEADLRERGVAVARPAWLDERVTGGLRGRAGFSQDAVDALAGGPFAYLSYLVSGGSRADLARFSDVVPAYFMGAGRRVYLAEGTTLTRAAAELMCGAPAVASTSSATFWWKRDQMGVLVTFRGGQRFDVCVVLDDRDPAADGFEEAWREWLRISNALVARSEDRVTEIVTVVSVAAELASAVEPEHEPEVATRPSERVDVVDRGVGGVDVAVELPPEWAGVLADVDGSLDELVRGLADAGVPVPETGEEIAGIPTEMSWPSARVVVLFEEQEGDAEELRSERWTLVPADVDAVAAAVRGNDG</sequence>
<dbReference type="GO" id="GO:0043138">
    <property type="term" value="F:3'-5' DNA helicase activity"/>
    <property type="evidence" value="ECO:0007669"/>
    <property type="project" value="TreeGrafter"/>
</dbReference>
<dbReference type="GO" id="GO:0005524">
    <property type="term" value="F:ATP binding"/>
    <property type="evidence" value="ECO:0007669"/>
    <property type="project" value="UniProtKB-KW"/>
</dbReference>
<keyword evidence="5" id="KW-0347">Helicase</keyword>
<dbReference type="GO" id="GO:0003676">
    <property type="term" value="F:nucleic acid binding"/>
    <property type="evidence" value="ECO:0007669"/>
    <property type="project" value="InterPro"/>
</dbReference>
<feature type="domain" description="Helicase C-terminal" evidence="4">
    <location>
        <begin position="979"/>
        <end position="1161"/>
    </location>
</feature>
<dbReference type="GO" id="GO:0006289">
    <property type="term" value="P:nucleotide-excision repair"/>
    <property type="evidence" value="ECO:0007669"/>
    <property type="project" value="TreeGrafter"/>
</dbReference>
<dbReference type="PROSITE" id="PS51194">
    <property type="entry name" value="HELICASE_CTER"/>
    <property type="match status" value="1"/>
</dbReference>